<keyword evidence="3" id="KW-0408">Iron</keyword>
<name>A0A381QLI2_9ZZZZ</name>
<dbReference type="SUPFAM" id="SSF54292">
    <property type="entry name" value="2Fe-2S ferredoxin-like"/>
    <property type="match status" value="1"/>
</dbReference>
<dbReference type="AlphaFoldDB" id="A0A381QLI2"/>
<evidence type="ECO:0000256" key="4">
    <source>
        <dbReference type="ARBA" id="ARBA00023014"/>
    </source>
</evidence>
<dbReference type="GO" id="GO:0005739">
    <property type="term" value="C:mitochondrion"/>
    <property type="evidence" value="ECO:0007669"/>
    <property type="project" value="TreeGrafter"/>
</dbReference>
<evidence type="ECO:0000256" key="3">
    <source>
        <dbReference type="ARBA" id="ARBA00023004"/>
    </source>
</evidence>
<protein>
    <submittedName>
        <fullName evidence="6">Uncharacterized protein</fullName>
    </submittedName>
</protein>
<evidence type="ECO:0000313" key="6">
    <source>
        <dbReference type="EMBL" id="SUZ80205.1"/>
    </source>
</evidence>
<dbReference type="GO" id="GO:0046872">
    <property type="term" value="F:metal ion binding"/>
    <property type="evidence" value="ECO:0007669"/>
    <property type="project" value="UniProtKB-KW"/>
</dbReference>
<dbReference type="InterPro" id="IPR001055">
    <property type="entry name" value="Adrenodoxin-like"/>
</dbReference>
<comment type="cofactor">
    <cofactor evidence="5">
        <name>[2Fe-2S] cluster</name>
        <dbReference type="ChEBI" id="CHEBI:190135"/>
    </cofactor>
</comment>
<dbReference type="InterPro" id="IPR036010">
    <property type="entry name" value="2Fe-2S_ferredoxin-like_sf"/>
</dbReference>
<dbReference type="GO" id="GO:0140647">
    <property type="term" value="P:P450-containing electron transport chain"/>
    <property type="evidence" value="ECO:0007669"/>
    <property type="project" value="InterPro"/>
</dbReference>
<proteinExistence type="predicted"/>
<organism evidence="6">
    <name type="scientific">marine metagenome</name>
    <dbReference type="NCBI Taxonomy" id="408172"/>
    <lineage>
        <taxon>unclassified sequences</taxon>
        <taxon>metagenomes</taxon>
        <taxon>ecological metagenomes</taxon>
    </lineage>
</organism>
<gene>
    <name evidence="6" type="ORF">METZ01_LOCUS33059</name>
</gene>
<evidence type="ECO:0000256" key="1">
    <source>
        <dbReference type="ARBA" id="ARBA00022714"/>
    </source>
</evidence>
<dbReference type="PANTHER" id="PTHR23426:SF65">
    <property type="entry name" value="FERREDOXIN-2, MITOCHONDRIAL"/>
    <property type="match status" value="1"/>
</dbReference>
<dbReference type="GO" id="GO:0009055">
    <property type="term" value="F:electron transfer activity"/>
    <property type="evidence" value="ECO:0007669"/>
    <property type="project" value="TreeGrafter"/>
</dbReference>
<keyword evidence="2" id="KW-0479">Metal-binding</keyword>
<dbReference type="InterPro" id="IPR012675">
    <property type="entry name" value="Beta-grasp_dom_sf"/>
</dbReference>
<keyword evidence="1" id="KW-0001">2Fe-2S</keyword>
<dbReference type="EMBL" id="UINC01001417">
    <property type="protein sequence ID" value="SUZ80205.1"/>
    <property type="molecule type" value="Genomic_DNA"/>
</dbReference>
<evidence type="ECO:0000256" key="2">
    <source>
        <dbReference type="ARBA" id="ARBA00022723"/>
    </source>
</evidence>
<keyword evidence="4" id="KW-0411">Iron-sulfur</keyword>
<sequence length="105" mass="11945">MKEITIILIDREGKRHSLKAQVDVKMNLMELCKSHEFPIQGICGGMALCASCQIYIHSENSIKEINDDERAMLSEAFFVKENSRLCCQIQINKELDGLVFELAPE</sequence>
<evidence type="ECO:0000256" key="5">
    <source>
        <dbReference type="ARBA" id="ARBA00034078"/>
    </source>
</evidence>
<dbReference type="GO" id="GO:0051537">
    <property type="term" value="F:2 iron, 2 sulfur cluster binding"/>
    <property type="evidence" value="ECO:0007669"/>
    <property type="project" value="UniProtKB-KW"/>
</dbReference>
<dbReference type="Gene3D" id="3.10.20.30">
    <property type="match status" value="1"/>
</dbReference>
<reference evidence="6" key="1">
    <citation type="submission" date="2018-05" db="EMBL/GenBank/DDBJ databases">
        <authorList>
            <person name="Lanie J.A."/>
            <person name="Ng W.-L."/>
            <person name="Kazmierczak K.M."/>
            <person name="Andrzejewski T.M."/>
            <person name="Davidsen T.M."/>
            <person name="Wayne K.J."/>
            <person name="Tettelin H."/>
            <person name="Glass J.I."/>
            <person name="Rusch D."/>
            <person name="Podicherti R."/>
            <person name="Tsui H.-C.T."/>
            <person name="Winkler M.E."/>
        </authorList>
    </citation>
    <scope>NUCLEOTIDE SEQUENCE</scope>
</reference>
<dbReference type="PANTHER" id="PTHR23426">
    <property type="entry name" value="FERREDOXIN/ADRENODOXIN"/>
    <property type="match status" value="1"/>
</dbReference>
<accession>A0A381QLI2</accession>